<dbReference type="EMBL" id="LLWH01000001">
    <property type="protein sequence ID" value="KQB55556.1"/>
    <property type="molecule type" value="Genomic_DNA"/>
</dbReference>
<dbReference type="RefSeq" id="WP_055100903.1">
    <property type="nucleotide sequence ID" value="NZ_LLWH01000001.1"/>
</dbReference>
<dbReference type="Proteomes" id="UP000050342">
    <property type="component" value="Unassembled WGS sequence"/>
</dbReference>
<evidence type="ECO:0000313" key="2">
    <source>
        <dbReference type="Proteomes" id="UP000050342"/>
    </source>
</evidence>
<keyword evidence="2" id="KW-1185">Reference proteome</keyword>
<reference evidence="1 2" key="1">
    <citation type="submission" date="2015-10" db="EMBL/GenBank/DDBJ databases">
        <title>Pseudomonas helleri sp. nov. and Pseudomonas weihenstephanensis sp. nov., isolated from raw cows milk.</title>
        <authorList>
            <person name="Von Neubeck M."/>
            <person name="Huptas C."/>
            <person name="Wenning M."/>
            <person name="Scherer S."/>
        </authorList>
    </citation>
    <scope>NUCLEOTIDE SEQUENCE [LARGE SCALE GENOMIC DNA]</scope>
    <source>
        <strain evidence="1 2">BSTT44</strain>
    </source>
</reference>
<accession>A0A0N8VTA2</accession>
<dbReference type="AlphaFoldDB" id="A0A0N8VTA2"/>
<evidence type="ECO:0000313" key="1">
    <source>
        <dbReference type="EMBL" id="KQB55556.1"/>
    </source>
</evidence>
<gene>
    <name evidence="1" type="ORF">AQS70_00035</name>
</gene>
<comment type="caution">
    <text evidence="1">The sequence shown here is derived from an EMBL/GenBank/DDBJ whole genome shotgun (WGS) entry which is preliminary data.</text>
</comment>
<organism evidence="1 2">
    <name type="scientific">Pseudomonas endophytica</name>
    <dbReference type="NCBI Taxonomy" id="1563157"/>
    <lineage>
        <taxon>Bacteria</taxon>
        <taxon>Pseudomonadati</taxon>
        <taxon>Pseudomonadota</taxon>
        <taxon>Gammaproteobacteria</taxon>
        <taxon>Pseudomonadales</taxon>
        <taxon>Pseudomonadaceae</taxon>
        <taxon>Pseudomonas</taxon>
    </lineage>
</organism>
<sequence>MARKEFEQFEAVSAVVPAQMGVAGAYHAAIAVKALYEGGAPRFHKVLSEQTFATATAADAAAVEQLKRLQGVTDDAELVW</sequence>
<proteinExistence type="predicted"/>
<protein>
    <submittedName>
        <fullName evidence="1">Uncharacterized protein</fullName>
    </submittedName>
</protein>
<name>A0A0N8VTA2_9PSED</name>
<dbReference type="OrthoDB" id="7024195at2"/>